<protein>
    <submittedName>
        <fullName evidence="1">Uncharacterized protein</fullName>
    </submittedName>
</protein>
<dbReference type="Proteomes" id="UP000001116">
    <property type="component" value="Chromosome"/>
</dbReference>
<keyword evidence="2" id="KW-1185">Reference proteome</keyword>
<evidence type="ECO:0000313" key="2">
    <source>
        <dbReference type="Proteomes" id="UP000001116"/>
    </source>
</evidence>
<reference evidence="2" key="1">
    <citation type="journal article" date="2008" name="PLoS ONE">
        <title>Survival in nuclear waste, extreme resistance, and potential applications gleaned from the genome sequence of Kineococcus radiotolerans SRS30216.</title>
        <authorList>
            <person name="Bagwell C.E."/>
            <person name="Bhat S."/>
            <person name="Hawkins G.M."/>
            <person name="Smith B.W."/>
            <person name="Biswas T."/>
            <person name="Hoover T.R."/>
            <person name="Saunders E."/>
            <person name="Han C.S."/>
            <person name="Tsodikov O.V."/>
            <person name="Shimkets L.J."/>
        </authorList>
    </citation>
    <scope>NUCLEOTIDE SEQUENCE [LARGE SCALE GENOMIC DNA]</scope>
    <source>
        <strain evidence="2">ATCC BAA-149 / DSM 14245 / SRS30216</strain>
    </source>
</reference>
<dbReference type="OrthoDB" id="9255489at2"/>
<dbReference type="AlphaFoldDB" id="A6W692"/>
<organism evidence="1 2">
    <name type="scientific">Kineococcus radiotolerans (strain ATCC BAA-149 / DSM 14245 / SRS30216)</name>
    <dbReference type="NCBI Taxonomy" id="266940"/>
    <lineage>
        <taxon>Bacteria</taxon>
        <taxon>Bacillati</taxon>
        <taxon>Actinomycetota</taxon>
        <taxon>Actinomycetes</taxon>
        <taxon>Kineosporiales</taxon>
        <taxon>Kineosporiaceae</taxon>
        <taxon>Kineococcus</taxon>
    </lineage>
</organism>
<evidence type="ECO:0000313" key="1">
    <source>
        <dbReference type="EMBL" id="ABS02331.1"/>
    </source>
</evidence>
<sequence length="500" mass="55806">MAIPSIPKNQLIPNDQIPRSDLFGGLRIVRYQADPAACDAFNQNRYEFQWEQEERHVIPGATLAVKGAPSNYRITAMIHPTLKQFIDIVKYDPSAPPIEDYEALEMKDAHDQTQQDFKGAKKENLANFKQYNVEAVRGDRIAYLPPISGWQSSVVFDETIFVAFDEPSDLVLYGQLYLPKSPVMQSDGQTQTAALFQAAQTGIAIKSGALKRFGVTMEIELNVTSEKAAQSFADRNGRGSKKNKNLVAVMDSSSALAKLRGQSIQGTIFDKRLADGRTVGATETATKNIVDLSTMDQMLLNVVSRGSKKPEQIKHYHVQHLLPFCRDFIEMLEGQFGSAWLDPTPKDSEPYRRIYVHGWAFALKALALAYHDVRRSEIHPYATSIGTTGMDEHTTAEEAEAAFLKAVADAPSATSVLSVAEFEDRLGQIDWLRYRKHWIALTGYKLDRSGSKKRREIKDGASKKVIVEGKAENTAAAINSVVRKILSDTWTDLTHHEDEK</sequence>
<name>A6W692_KINRD</name>
<dbReference type="EMBL" id="CP000750">
    <property type="protein sequence ID" value="ABS02331.1"/>
    <property type="molecule type" value="Genomic_DNA"/>
</dbReference>
<dbReference type="KEGG" id="kra:Krad_0843"/>
<gene>
    <name evidence="1" type="ordered locus">Krad_0843</name>
</gene>
<proteinExistence type="predicted"/>
<dbReference type="eggNOG" id="ENOG5033T42">
    <property type="taxonomic scope" value="Bacteria"/>
</dbReference>
<accession>A6W692</accession>
<dbReference type="RefSeq" id="WP_012084821.1">
    <property type="nucleotide sequence ID" value="NC_009664.2"/>
</dbReference>
<dbReference type="HOGENOM" id="CLU_544889_0_0_11"/>